<dbReference type="InterPro" id="IPR027417">
    <property type="entry name" value="P-loop_NTPase"/>
</dbReference>
<dbReference type="CDD" id="cd01127">
    <property type="entry name" value="TrwB_TraG_TraD_VirD4"/>
    <property type="match status" value="1"/>
</dbReference>
<evidence type="ECO:0000313" key="4">
    <source>
        <dbReference type="Proteomes" id="UP000031366"/>
    </source>
</evidence>
<evidence type="ECO:0000259" key="2">
    <source>
        <dbReference type="Pfam" id="PF19044"/>
    </source>
</evidence>
<organism evidence="3 4">
    <name type="scientific">Clostridium argentinense CDC 2741</name>
    <dbReference type="NCBI Taxonomy" id="1418104"/>
    <lineage>
        <taxon>Bacteria</taxon>
        <taxon>Bacillati</taxon>
        <taxon>Bacillota</taxon>
        <taxon>Clostridia</taxon>
        <taxon>Eubacteriales</taxon>
        <taxon>Clostridiaceae</taxon>
        <taxon>Clostridium</taxon>
    </lineage>
</organism>
<evidence type="ECO:0000256" key="1">
    <source>
        <dbReference type="SAM" id="Coils"/>
    </source>
</evidence>
<protein>
    <submittedName>
        <fullName evidence="3">AAA-like domain protein</fullName>
    </submittedName>
</protein>
<feature type="coiled-coil region" evidence="1">
    <location>
        <begin position="132"/>
        <end position="159"/>
    </location>
</feature>
<dbReference type="Gene3D" id="1.10.8.730">
    <property type="match status" value="1"/>
</dbReference>
<dbReference type="SUPFAM" id="SSF52540">
    <property type="entry name" value="P-loop containing nucleoside triphosphate hydrolases"/>
    <property type="match status" value="1"/>
</dbReference>
<dbReference type="InterPro" id="IPR051162">
    <property type="entry name" value="T4SS_component"/>
</dbReference>
<accession>A0A0C1TYC2</accession>
<keyword evidence="1" id="KW-0175">Coiled coil</keyword>
<dbReference type="Proteomes" id="UP000031366">
    <property type="component" value="Unassembled WGS sequence"/>
</dbReference>
<feature type="domain" description="TraG P-loop" evidence="2">
    <location>
        <begin position="497"/>
        <end position="844"/>
    </location>
</feature>
<proteinExistence type="predicted"/>
<evidence type="ECO:0000313" key="3">
    <source>
        <dbReference type="EMBL" id="KIE44343.1"/>
    </source>
</evidence>
<reference evidence="3 4" key="1">
    <citation type="journal article" date="2015" name="Infect. Genet. Evol.">
        <title>Genomic sequences of six botulinum neurotoxin-producing strains representing three clostridial species illustrate the mobility and diversity of botulinum neurotoxin genes.</title>
        <authorList>
            <person name="Smith T.J."/>
            <person name="Hill K.K."/>
            <person name="Xie G."/>
            <person name="Foley B.T."/>
            <person name="Williamson C.H."/>
            <person name="Foster J.T."/>
            <person name="Johnson S.L."/>
            <person name="Chertkov O."/>
            <person name="Teshima H."/>
            <person name="Gibbons H.S."/>
            <person name="Johnsky L.A."/>
            <person name="Karavis M.A."/>
            <person name="Smith L.A."/>
        </authorList>
    </citation>
    <scope>NUCLEOTIDE SEQUENCE [LARGE SCALE GENOMIC DNA]</scope>
    <source>
        <strain evidence="3 4">CDC 2741</strain>
    </source>
</reference>
<dbReference type="AlphaFoldDB" id="A0A0C1TYC2"/>
<name>A0A0C1TYC2_9CLOT</name>
<gene>
    <name evidence="3" type="ORF">U732_38</name>
</gene>
<sequence>MLILKSMFTKKKTIDKDPKNLNLSLNDKDKKKNKKKNIKNDYILKEIMGIKNIFPYNSSGNACIETYDGFSIIITYSTKDIELLTHAEQTVFEDSIISFLMSLNFPIKYKTTTTKYDLKDFKECINAEKTNNEVIEEYRSNLTNKMEELEANKLTYIRKNYLSVSCSKFPDDKKRTMRELSARLRTVLTGIGNADIKYRILTVNEVYQLFYDSFNKNSNLSIQDLIQNGSFDLYSEGIGTVYNIHSEEENITLEEKPIIQEEGLEFDDDIIDIERIADSDVFENGTISLLDIIKPDVFEEKKDHIFLGSDRLCRMFSISSLPRNLNIGFFNEFFSQLGVVDFNIYIENIPDGQIIRKLSSRYSKIYSNIAIKRKNNEIPDYDQELAAKDLDNLRELIQTNSDRMFYCQILFTIWAKNELELSEKSSLFQDICARKGLLTRALIFDQKNAFINTLPINRMPFKENLRNINTGAGTSLFPIGNTELSHKYGLYYGTNLITNSPIVYDNFIGQRGSAELTNPMIFIVGKPGSGKSVLEKIKISRSRLANQLNVILDPEGEYRNLINKLGGKYITLKSGEKSGINPFDLEVELNDKGEMFIDLYGKMAEIRQMISLFIKHYRGEPLRGKELTGLESALKKLYTIDRGITKDPKSLYEDSSTGMGSIKKQLPILSNLRDELNENEDTKEIAEIMKLITGDSMMAMFDCQSDPEIDIKNPLIAFNLKQLDDFTQYFAMTNILTWIWSKYSNWQYKDLFKTVSIDEGWVFARPDRAESVEFLNQLSRRGRKYKLSLVIASQNIEEFLSTPNGKTIIQLCATKFILKQDPNVAEKIVEFFGLSSNCRGYISNFQKGEALLITESDVTLMKVELFDFEHHFALT</sequence>
<dbReference type="Pfam" id="PF19044">
    <property type="entry name" value="P-loop_TraG"/>
    <property type="match status" value="1"/>
</dbReference>
<dbReference type="EMBL" id="AYSO01000020">
    <property type="protein sequence ID" value="KIE44343.1"/>
    <property type="molecule type" value="Genomic_DNA"/>
</dbReference>
<keyword evidence="4" id="KW-1185">Reference proteome</keyword>
<dbReference type="PANTHER" id="PTHR30121:SF6">
    <property type="entry name" value="SLR6007 PROTEIN"/>
    <property type="match status" value="1"/>
</dbReference>
<dbReference type="PANTHER" id="PTHR30121">
    <property type="entry name" value="UNCHARACTERIZED PROTEIN YJGR-RELATED"/>
    <property type="match status" value="1"/>
</dbReference>
<comment type="caution">
    <text evidence="3">The sequence shown here is derived from an EMBL/GenBank/DDBJ whole genome shotgun (WGS) entry which is preliminary data.</text>
</comment>
<dbReference type="InterPro" id="IPR043964">
    <property type="entry name" value="P-loop_TraG"/>
</dbReference>
<dbReference type="RefSeq" id="WP_052268230.1">
    <property type="nucleotide sequence ID" value="NZ_AYSO01000020.1"/>
</dbReference>
<dbReference type="Gene3D" id="3.40.50.300">
    <property type="entry name" value="P-loop containing nucleotide triphosphate hydrolases"/>
    <property type="match status" value="1"/>
</dbReference>